<proteinExistence type="predicted"/>
<keyword evidence="1" id="KW-0805">Transcription regulation</keyword>
<dbReference type="InterPro" id="IPR001867">
    <property type="entry name" value="OmpR/PhoB-type_DNA-bd"/>
</dbReference>
<keyword evidence="3" id="KW-0804">Transcription</keyword>
<keyword evidence="9" id="KW-1185">Reference proteome</keyword>
<dbReference type="InterPro" id="IPR011006">
    <property type="entry name" value="CheY-like_superfamily"/>
</dbReference>
<evidence type="ECO:0000313" key="9">
    <source>
        <dbReference type="Proteomes" id="UP001629536"/>
    </source>
</evidence>
<dbReference type="Pfam" id="PF00486">
    <property type="entry name" value="Trans_reg_C"/>
    <property type="match status" value="1"/>
</dbReference>
<feature type="domain" description="OmpR/PhoB-type" evidence="7">
    <location>
        <begin position="123"/>
        <end position="224"/>
    </location>
</feature>
<evidence type="ECO:0000259" key="6">
    <source>
        <dbReference type="PROSITE" id="PS50110"/>
    </source>
</evidence>
<evidence type="ECO:0000256" key="3">
    <source>
        <dbReference type="ARBA" id="ARBA00023163"/>
    </source>
</evidence>
<evidence type="ECO:0000256" key="5">
    <source>
        <dbReference type="PROSITE-ProRule" id="PRU01091"/>
    </source>
</evidence>
<feature type="domain" description="Response regulatory" evidence="6">
    <location>
        <begin position="3"/>
        <end position="116"/>
    </location>
</feature>
<organism evidence="8 9">
    <name type="scientific">Helcococcus bovis</name>
    <dbReference type="NCBI Taxonomy" id="3153252"/>
    <lineage>
        <taxon>Bacteria</taxon>
        <taxon>Bacillati</taxon>
        <taxon>Bacillota</taxon>
        <taxon>Tissierellia</taxon>
        <taxon>Tissierellales</taxon>
        <taxon>Peptoniphilaceae</taxon>
        <taxon>Helcococcus</taxon>
    </lineage>
</organism>
<gene>
    <name evidence="8" type="ORF">ABGF40_00960</name>
</gene>
<evidence type="ECO:0000256" key="2">
    <source>
        <dbReference type="ARBA" id="ARBA00023125"/>
    </source>
</evidence>
<dbReference type="PANTHER" id="PTHR48111">
    <property type="entry name" value="REGULATOR OF RPOS"/>
    <property type="match status" value="1"/>
</dbReference>
<dbReference type="SUPFAM" id="SSF52172">
    <property type="entry name" value="CheY-like"/>
    <property type="match status" value="1"/>
</dbReference>
<dbReference type="EMBL" id="JBFNFH010000001">
    <property type="protein sequence ID" value="MFM1524240.1"/>
    <property type="molecule type" value="Genomic_DNA"/>
</dbReference>
<dbReference type="PANTHER" id="PTHR48111:SF73">
    <property type="entry name" value="ALKALINE PHOSPHATASE SYNTHESIS TRANSCRIPTIONAL REGULATORY PROTEIN PHOP"/>
    <property type="match status" value="1"/>
</dbReference>
<dbReference type="SMART" id="SM00862">
    <property type="entry name" value="Trans_reg_C"/>
    <property type="match status" value="1"/>
</dbReference>
<accession>A0ABW9F465</accession>
<keyword evidence="2 5" id="KW-0238">DNA-binding</keyword>
<dbReference type="RefSeq" id="WP_408104370.1">
    <property type="nucleotide sequence ID" value="NZ_JBFNFH010000001.1"/>
</dbReference>
<dbReference type="PROSITE" id="PS51755">
    <property type="entry name" value="OMPR_PHOB"/>
    <property type="match status" value="1"/>
</dbReference>
<dbReference type="SMART" id="SM00448">
    <property type="entry name" value="REC"/>
    <property type="match status" value="1"/>
</dbReference>
<dbReference type="Proteomes" id="UP001629536">
    <property type="component" value="Unassembled WGS sequence"/>
</dbReference>
<evidence type="ECO:0000256" key="4">
    <source>
        <dbReference type="PROSITE-ProRule" id="PRU00169"/>
    </source>
</evidence>
<dbReference type="PROSITE" id="PS50110">
    <property type="entry name" value="RESPONSE_REGULATORY"/>
    <property type="match status" value="1"/>
</dbReference>
<name>A0ABW9F465_9FIRM</name>
<keyword evidence="4" id="KW-0597">Phosphoprotein</keyword>
<feature type="DNA-binding region" description="OmpR/PhoB-type" evidence="5">
    <location>
        <begin position="123"/>
        <end position="224"/>
    </location>
</feature>
<evidence type="ECO:0000256" key="1">
    <source>
        <dbReference type="ARBA" id="ARBA00023015"/>
    </source>
</evidence>
<dbReference type="InterPro" id="IPR036388">
    <property type="entry name" value="WH-like_DNA-bd_sf"/>
</dbReference>
<reference evidence="8 9" key="1">
    <citation type="journal article" date="2024" name="Front. Microbiol.">
        <title>Pangenomic and biochemical analyses of Helcococcus ovis reveal widespread tetracycline resistance and a novel bacterial species, Helcococcus bovis.</title>
        <authorList>
            <person name="Cunha F."/>
            <person name="Zhai Y."/>
            <person name="Casaro S."/>
            <person name="Jones K.L."/>
            <person name="Hernandez M."/>
            <person name="Bisinotto R.S."/>
            <person name="Kariyawasam S."/>
            <person name="Brown M.B."/>
            <person name="Phillips A."/>
            <person name="Jeong K.C."/>
            <person name="Galvao K.N."/>
        </authorList>
    </citation>
    <scope>NUCLEOTIDE SEQUENCE [LARGE SCALE GENOMIC DNA]</scope>
    <source>
        <strain evidence="8 9">KG197</strain>
    </source>
</reference>
<dbReference type="InterPro" id="IPR039420">
    <property type="entry name" value="WalR-like"/>
</dbReference>
<sequence>MTKILLVEDDRSLSVGLVYSLNKEGYNVIHTENILQTKKILEDEKFDLVILDVTLPDGESFELIPNIRKNKSTPIIFLTAKDEEEDIIKGFDNGGDDYITKPFSLKVLHVRIKRLLERTVSASEMIRISGEIKIDVPSLKVYKNDKIIDLTHSEYRLLNYFMDNYNVALSRENILEFLWDSDAEFQAYSTISVYVNRIREKIENNPSEPKYLKTKRGIGYIWSVEVK</sequence>
<dbReference type="Gene3D" id="6.10.250.690">
    <property type="match status" value="1"/>
</dbReference>
<dbReference type="InterPro" id="IPR001789">
    <property type="entry name" value="Sig_transdc_resp-reg_receiver"/>
</dbReference>
<comment type="caution">
    <text evidence="8">The sequence shown here is derived from an EMBL/GenBank/DDBJ whole genome shotgun (WGS) entry which is preliminary data.</text>
</comment>
<dbReference type="Gene3D" id="3.40.50.2300">
    <property type="match status" value="1"/>
</dbReference>
<dbReference type="CDD" id="cd00383">
    <property type="entry name" value="trans_reg_C"/>
    <property type="match status" value="1"/>
</dbReference>
<dbReference type="Gene3D" id="1.10.10.10">
    <property type="entry name" value="Winged helix-like DNA-binding domain superfamily/Winged helix DNA-binding domain"/>
    <property type="match status" value="1"/>
</dbReference>
<evidence type="ECO:0000259" key="7">
    <source>
        <dbReference type="PROSITE" id="PS51755"/>
    </source>
</evidence>
<feature type="modified residue" description="4-aspartylphosphate" evidence="4">
    <location>
        <position position="52"/>
    </location>
</feature>
<protein>
    <submittedName>
        <fullName evidence="8">Response regulator transcription factor</fullName>
    </submittedName>
</protein>
<evidence type="ECO:0000313" key="8">
    <source>
        <dbReference type="EMBL" id="MFM1524240.1"/>
    </source>
</evidence>
<dbReference type="Pfam" id="PF00072">
    <property type="entry name" value="Response_reg"/>
    <property type="match status" value="1"/>
</dbReference>